<dbReference type="EMBL" id="JASCZI010060668">
    <property type="protein sequence ID" value="MED6135139.1"/>
    <property type="molecule type" value="Genomic_DNA"/>
</dbReference>
<reference evidence="2 3" key="1">
    <citation type="journal article" date="2023" name="Plants (Basel)">
        <title>Bridging the Gap: Combining Genomics and Transcriptomics Approaches to Understand Stylosanthes scabra, an Orphan Legume from the Brazilian Caatinga.</title>
        <authorList>
            <person name="Ferreira-Neto J.R.C."/>
            <person name="da Silva M.D."/>
            <person name="Binneck E."/>
            <person name="de Melo N.F."/>
            <person name="da Silva R.H."/>
            <person name="de Melo A.L.T.M."/>
            <person name="Pandolfi V."/>
            <person name="Bustamante F.O."/>
            <person name="Brasileiro-Vidal A.C."/>
            <person name="Benko-Iseppon A.M."/>
        </authorList>
    </citation>
    <scope>NUCLEOTIDE SEQUENCE [LARGE SCALE GENOMIC DNA]</scope>
    <source>
        <tissue evidence="2">Leaves</tissue>
    </source>
</reference>
<evidence type="ECO:0000313" key="2">
    <source>
        <dbReference type="EMBL" id="MED6135139.1"/>
    </source>
</evidence>
<feature type="compositionally biased region" description="Low complexity" evidence="1">
    <location>
        <begin position="18"/>
        <end position="34"/>
    </location>
</feature>
<gene>
    <name evidence="2" type="ORF">PIB30_043406</name>
</gene>
<proteinExistence type="predicted"/>
<feature type="region of interest" description="Disordered" evidence="1">
    <location>
        <begin position="1"/>
        <end position="34"/>
    </location>
</feature>
<comment type="caution">
    <text evidence="2">The sequence shown here is derived from an EMBL/GenBank/DDBJ whole genome shotgun (WGS) entry which is preliminary data.</text>
</comment>
<sequence>MKKYTGPRLSQPIGANASFPSPFSIQPSPPSASFSSTLSFLRCLTPPEKEATCKSSETGGFVAARGVSVEAGTSSSKEDVDITGKSAEAERNKLVFFEGGVYIFDLEEPRKQPIRRNFASATSRSARTLKTAHGFAPFRIPSRSAEPGQLPRESWAKNPVTPQASTTQLKSEPVELKAFTHLIRKGNQDNI</sequence>
<keyword evidence="3" id="KW-1185">Reference proteome</keyword>
<accession>A0ABU6SGE1</accession>
<organism evidence="2 3">
    <name type="scientific">Stylosanthes scabra</name>
    <dbReference type="NCBI Taxonomy" id="79078"/>
    <lineage>
        <taxon>Eukaryota</taxon>
        <taxon>Viridiplantae</taxon>
        <taxon>Streptophyta</taxon>
        <taxon>Embryophyta</taxon>
        <taxon>Tracheophyta</taxon>
        <taxon>Spermatophyta</taxon>
        <taxon>Magnoliopsida</taxon>
        <taxon>eudicotyledons</taxon>
        <taxon>Gunneridae</taxon>
        <taxon>Pentapetalae</taxon>
        <taxon>rosids</taxon>
        <taxon>fabids</taxon>
        <taxon>Fabales</taxon>
        <taxon>Fabaceae</taxon>
        <taxon>Papilionoideae</taxon>
        <taxon>50 kb inversion clade</taxon>
        <taxon>dalbergioids sensu lato</taxon>
        <taxon>Dalbergieae</taxon>
        <taxon>Pterocarpus clade</taxon>
        <taxon>Stylosanthes</taxon>
    </lineage>
</organism>
<feature type="compositionally biased region" description="Polar residues" evidence="1">
    <location>
        <begin position="160"/>
        <end position="170"/>
    </location>
</feature>
<dbReference type="Proteomes" id="UP001341840">
    <property type="component" value="Unassembled WGS sequence"/>
</dbReference>
<name>A0ABU6SGE1_9FABA</name>
<evidence type="ECO:0000256" key="1">
    <source>
        <dbReference type="SAM" id="MobiDB-lite"/>
    </source>
</evidence>
<protein>
    <submittedName>
        <fullName evidence="2">Uncharacterized protein</fullName>
    </submittedName>
</protein>
<feature type="region of interest" description="Disordered" evidence="1">
    <location>
        <begin position="140"/>
        <end position="171"/>
    </location>
</feature>
<evidence type="ECO:0000313" key="3">
    <source>
        <dbReference type="Proteomes" id="UP001341840"/>
    </source>
</evidence>